<sequence>MEVFHVRRHLPRFGLRLHRIAVRLRARAQPHLMEGFMFEPLLGLAVAVALGVYLLITLLKPERF</sequence>
<keyword evidence="1" id="KW-0812">Transmembrane</keyword>
<name>A0A4U8Z2Q4_METTU</name>
<dbReference type="Proteomes" id="UP000294360">
    <property type="component" value="Chromosome"/>
</dbReference>
<reference evidence="2 3" key="1">
    <citation type="submission" date="2019-03" db="EMBL/GenBank/DDBJ databases">
        <authorList>
            <person name="Kox A.R. M."/>
        </authorList>
    </citation>
    <scope>NUCLEOTIDE SEQUENCE [LARGE SCALE GENOMIC DNA]</scope>
    <source>
        <strain evidence="2">MTUNDRAET4 annotated genome</strain>
    </source>
</reference>
<organism evidence="2 3">
    <name type="scientific">Methylocella tundrae</name>
    <dbReference type="NCBI Taxonomy" id="227605"/>
    <lineage>
        <taxon>Bacteria</taxon>
        <taxon>Pseudomonadati</taxon>
        <taxon>Pseudomonadota</taxon>
        <taxon>Alphaproteobacteria</taxon>
        <taxon>Hyphomicrobiales</taxon>
        <taxon>Beijerinckiaceae</taxon>
        <taxon>Methylocella</taxon>
    </lineage>
</organism>
<evidence type="ECO:0000313" key="2">
    <source>
        <dbReference type="EMBL" id="VFU09694.1"/>
    </source>
</evidence>
<dbReference type="GO" id="GO:0005886">
    <property type="term" value="C:plasma membrane"/>
    <property type="evidence" value="ECO:0007669"/>
    <property type="project" value="InterPro"/>
</dbReference>
<feature type="transmembrane region" description="Helical" evidence="1">
    <location>
        <begin position="41"/>
        <end position="59"/>
    </location>
</feature>
<dbReference type="Pfam" id="PF09604">
    <property type="entry name" value="Potass_KdpF"/>
    <property type="match status" value="1"/>
</dbReference>
<protein>
    <submittedName>
        <fullName evidence="2">ATPase (Modular protein)</fullName>
    </submittedName>
</protein>
<dbReference type="NCBIfam" id="TIGR02115">
    <property type="entry name" value="potass_kdpF"/>
    <property type="match status" value="1"/>
</dbReference>
<dbReference type="InterPro" id="IPR011726">
    <property type="entry name" value="KdpF"/>
</dbReference>
<keyword evidence="1" id="KW-0472">Membrane</keyword>
<proteinExistence type="predicted"/>
<dbReference type="GO" id="GO:0008556">
    <property type="term" value="F:P-type potassium transmembrane transporter activity"/>
    <property type="evidence" value="ECO:0007669"/>
    <property type="project" value="InterPro"/>
</dbReference>
<evidence type="ECO:0000313" key="3">
    <source>
        <dbReference type="Proteomes" id="UP000294360"/>
    </source>
</evidence>
<dbReference type="AlphaFoldDB" id="A0A4U8Z2Q4"/>
<keyword evidence="1" id="KW-1133">Transmembrane helix</keyword>
<dbReference type="KEGG" id="mtun:MTUNDRAET4_2807"/>
<gene>
    <name evidence="2" type="ORF">MTUNDRAET4_2807</name>
</gene>
<evidence type="ECO:0000256" key="1">
    <source>
        <dbReference type="SAM" id="Phobius"/>
    </source>
</evidence>
<dbReference type="EMBL" id="LR536450">
    <property type="protein sequence ID" value="VFU09694.1"/>
    <property type="molecule type" value="Genomic_DNA"/>
</dbReference>
<accession>A0A4U8Z2Q4</accession>